<proteinExistence type="predicted"/>
<dbReference type="PANTHER" id="PTHR47429">
    <property type="entry name" value="PROTEIN TWIN LOV 1"/>
    <property type="match status" value="1"/>
</dbReference>
<dbReference type="Pfam" id="PF13426">
    <property type="entry name" value="PAS_9"/>
    <property type="match status" value="1"/>
</dbReference>
<name>A0ABT9E2A3_9PROT</name>
<dbReference type="InterPro" id="IPR001610">
    <property type="entry name" value="PAC"/>
</dbReference>
<keyword evidence="2" id="KW-0288">FMN</keyword>
<evidence type="ECO:0000256" key="1">
    <source>
        <dbReference type="ARBA" id="ARBA00022630"/>
    </source>
</evidence>
<dbReference type="Gene3D" id="3.30.450.20">
    <property type="entry name" value="PAS domain"/>
    <property type="match status" value="1"/>
</dbReference>
<dbReference type="InterPro" id="IPR000014">
    <property type="entry name" value="PAS"/>
</dbReference>
<gene>
    <name evidence="6" type="ORF">Q7A36_17540</name>
</gene>
<dbReference type="EMBL" id="JAUTWS010000016">
    <property type="protein sequence ID" value="MDO9710160.1"/>
    <property type="molecule type" value="Genomic_DNA"/>
</dbReference>
<sequence length="149" mass="16563">MPHNRLLKSISGSFDSLSHAITIASATMPGMPLVYVNPGFEKFTGYSRHEVLGQNCRFLQGKRQNQTGMLAIRDAIAGQKSCIVDLDNFRKDGSYFRNRLSLRPVFDHTGLLIYYIGLQNDITSAQEIEDNIFAILTARDVGPTDRPAG</sequence>
<dbReference type="InterPro" id="IPR000700">
    <property type="entry name" value="PAS-assoc_C"/>
</dbReference>
<evidence type="ECO:0000259" key="4">
    <source>
        <dbReference type="PROSITE" id="PS50112"/>
    </source>
</evidence>
<evidence type="ECO:0000259" key="5">
    <source>
        <dbReference type="PROSITE" id="PS50113"/>
    </source>
</evidence>
<feature type="domain" description="PAC" evidence="5">
    <location>
        <begin position="82"/>
        <end position="134"/>
    </location>
</feature>
<dbReference type="PANTHER" id="PTHR47429:SF2">
    <property type="entry name" value="PROTEIN TWIN LOV 1"/>
    <property type="match status" value="1"/>
</dbReference>
<reference evidence="6 7" key="1">
    <citation type="submission" date="2023-08" db="EMBL/GenBank/DDBJ databases">
        <title>The draft genome sequence of Paracraurococcus sp. LOR1-02.</title>
        <authorList>
            <person name="Kingkaew E."/>
            <person name="Tanasupawat S."/>
        </authorList>
    </citation>
    <scope>NUCLEOTIDE SEQUENCE [LARGE SCALE GENOMIC DNA]</scope>
    <source>
        <strain evidence="6 7">LOR1-02</strain>
    </source>
</reference>
<evidence type="ECO:0000256" key="2">
    <source>
        <dbReference type="ARBA" id="ARBA00022643"/>
    </source>
</evidence>
<dbReference type="InterPro" id="IPR035965">
    <property type="entry name" value="PAS-like_dom_sf"/>
</dbReference>
<keyword evidence="1" id="KW-0285">Flavoprotein</keyword>
<evidence type="ECO:0000256" key="3">
    <source>
        <dbReference type="ARBA" id="ARBA00022991"/>
    </source>
</evidence>
<feature type="domain" description="PAS" evidence="4">
    <location>
        <begin position="33"/>
        <end position="55"/>
    </location>
</feature>
<dbReference type="NCBIfam" id="TIGR00229">
    <property type="entry name" value="sensory_box"/>
    <property type="match status" value="1"/>
</dbReference>
<dbReference type="Proteomes" id="UP001243009">
    <property type="component" value="Unassembled WGS sequence"/>
</dbReference>
<evidence type="ECO:0000313" key="6">
    <source>
        <dbReference type="EMBL" id="MDO9710160.1"/>
    </source>
</evidence>
<dbReference type="CDD" id="cd00130">
    <property type="entry name" value="PAS"/>
    <property type="match status" value="1"/>
</dbReference>
<dbReference type="SUPFAM" id="SSF55785">
    <property type="entry name" value="PYP-like sensor domain (PAS domain)"/>
    <property type="match status" value="1"/>
</dbReference>
<keyword evidence="7" id="KW-1185">Reference proteome</keyword>
<accession>A0ABT9E2A3</accession>
<organism evidence="6 7">
    <name type="scientific">Paracraurococcus lichenis</name>
    <dbReference type="NCBI Taxonomy" id="3064888"/>
    <lineage>
        <taxon>Bacteria</taxon>
        <taxon>Pseudomonadati</taxon>
        <taxon>Pseudomonadota</taxon>
        <taxon>Alphaproteobacteria</taxon>
        <taxon>Acetobacterales</taxon>
        <taxon>Roseomonadaceae</taxon>
        <taxon>Paracraurococcus</taxon>
    </lineage>
</organism>
<keyword evidence="3" id="KW-0157">Chromophore</keyword>
<dbReference type="SMART" id="SM00086">
    <property type="entry name" value="PAC"/>
    <property type="match status" value="1"/>
</dbReference>
<comment type="caution">
    <text evidence="6">The sequence shown here is derived from an EMBL/GenBank/DDBJ whole genome shotgun (WGS) entry which is preliminary data.</text>
</comment>
<protein>
    <submittedName>
        <fullName evidence="6">PAS domain-containing protein</fullName>
    </submittedName>
</protein>
<dbReference type="RefSeq" id="WP_305105024.1">
    <property type="nucleotide sequence ID" value="NZ_JAUTWS010000016.1"/>
</dbReference>
<dbReference type="PROSITE" id="PS50113">
    <property type="entry name" value="PAC"/>
    <property type="match status" value="1"/>
</dbReference>
<dbReference type="PROSITE" id="PS50112">
    <property type="entry name" value="PAS"/>
    <property type="match status" value="1"/>
</dbReference>
<evidence type="ECO:0000313" key="7">
    <source>
        <dbReference type="Proteomes" id="UP001243009"/>
    </source>
</evidence>